<evidence type="ECO:0000256" key="7">
    <source>
        <dbReference type="ARBA" id="ARBA00022490"/>
    </source>
</evidence>
<evidence type="ECO:0000256" key="4">
    <source>
        <dbReference type="ARBA" id="ARBA00004659"/>
    </source>
</evidence>
<dbReference type="NCBIfam" id="NF002634">
    <property type="entry name" value="PRK02304.1-3"/>
    <property type="match status" value="1"/>
</dbReference>
<dbReference type="GO" id="GO:0016208">
    <property type="term" value="F:AMP binding"/>
    <property type="evidence" value="ECO:0007669"/>
    <property type="project" value="TreeGrafter"/>
</dbReference>
<keyword evidence="8 11" id="KW-0328">Glycosyltransferase</keyword>
<comment type="subcellular location">
    <subcellularLocation>
        <location evidence="3 11">Cytoplasm</location>
    </subcellularLocation>
</comment>
<dbReference type="GO" id="GO:0006168">
    <property type="term" value="P:adenine salvage"/>
    <property type="evidence" value="ECO:0007669"/>
    <property type="project" value="InterPro"/>
</dbReference>
<dbReference type="AlphaFoldDB" id="A0A6J4V0T5"/>
<evidence type="ECO:0000256" key="3">
    <source>
        <dbReference type="ARBA" id="ARBA00004496"/>
    </source>
</evidence>
<comment type="subunit">
    <text evidence="11">Homodimer.</text>
</comment>
<dbReference type="PANTHER" id="PTHR32315">
    <property type="entry name" value="ADENINE PHOSPHORIBOSYLTRANSFERASE"/>
    <property type="match status" value="1"/>
</dbReference>
<dbReference type="InterPro" id="IPR005764">
    <property type="entry name" value="Ade_phspho_trans"/>
</dbReference>
<dbReference type="InterPro" id="IPR000836">
    <property type="entry name" value="PRTase_dom"/>
</dbReference>
<dbReference type="SUPFAM" id="SSF53271">
    <property type="entry name" value="PRTase-like"/>
    <property type="match status" value="1"/>
</dbReference>
<dbReference type="FunFam" id="3.40.50.2020:FF:000021">
    <property type="entry name" value="Adenine phosphoribosyltransferase"/>
    <property type="match status" value="1"/>
</dbReference>
<reference evidence="14" key="1">
    <citation type="submission" date="2020-02" db="EMBL/GenBank/DDBJ databases">
        <authorList>
            <person name="Meier V. D."/>
        </authorList>
    </citation>
    <scope>NUCLEOTIDE SEQUENCE</scope>
    <source>
        <strain evidence="14">AVDCRST_MAG73</strain>
    </source>
</reference>
<name>A0A6J4V0T5_9BACT</name>
<evidence type="ECO:0000313" key="14">
    <source>
        <dbReference type="EMBL" id="CAA9566167.1"/>
    </source>
</evidence>
<dbReference type="NCBIfam" id="NF002636">
    <property type="entry name" value="PRK02304.1-5"/>
    <property type="match status" value="1"/>
</dbReference>
<dbReference type="GO" id="GO:0006166">
    <property type="term" value="P:purine ribonucleoside salvage"/>
    <property type="evidence" value="ECO:0007669"/>
    <property type="project" value="UniProtKB-UniRule"/>
</dbReference>
<evidence type="ECO:0000256" key="12">
    <source>
        <dbReference type="SAM" id="MobiDB-lite"/>
    </source>
</evidence>
<feature type="domain" description="Phosphoribosyltransferase" evidence="13">
    <location>
        <begin position="93"/>
        <end position="192"/>
    </location>
</feature>
<dbReference type="PANTHER" id="PTHR32315:SF3">
    <property type="entry name" value="ADENINE PHOSPHORIBOSYLTRANSFERASE"/>
    <property type="match status" value="1"/>
</dbReference>
<evidence type="ECO:0000256" key="11">
    <source>
        <dbReference type="HAMAP-Rule" id="MF_00004"/>
    </source>
</evidence>
<dbReference type="InterPro" id="IPR050054">
    <property type="entry name" value="UPRTase/APRTase"/>
</dbReference>
<dbReference type="EC" id="2.4.2.7" evidence="6 11"/>
<comment type="similarity">
    <text evidence="5 11">Belongs to the purine/pyrimidine phosphoribosyltransferase family.</text>
</comment>
<keyword evidence="10 11" id="KW-0660">Purine salvage</keyword>
<keyword evidence="9 11" id="KW-0808">Transferase</keyword>
<protein>
    <recommendedName>
        <fullName evidence="6 11">Adenine phosphoribosyltransferase</fullName>
        <shortName evidence="11">APRT</shortName>
        <ecNumber evidence="6 11">2.4.2.7</ecNumber>
    </recommendedName>
</protein>
<evidence type="ECO:0000259" key="13">
    <source>
        <dbReference type="Pfam" id="PF00156"/>
    </source>
</evidence>
<dbReference type="UniPathway" id="UPA00588">
    <property type="reaction ID" value="UER00646"/>
</dbReference>
<evidence type="ECO:0000256" key="1">
    <source>
        <dbReference type="ARBA" id="ARBA00000868"/>
    </source>
</evidence>
<evidence type="ECO:0000256" key="5">
    <source>
        <dbReference type="ARBA" id="ARBA00008391"/>
    </source>
</evidence>
<evidence type="ECO:0000256" key="10">
    <source>
        <dbReference type="ARBA" id="ARBA00022726"/>
    </source>
</evidence>
<organism evidence="14">
    <name type="scientific">uncultured Thermomicrobiales bacterium</name>
    <dbReference type="NCBI Taxonomy" id="1645740"/>
    <lineage>
        <taxon>Bacteria</taxon>
        <taxon>Pseudomonadati</taxon>
        <taxon>Thermomicrobiota</taxon>
        <taxon>Thermomicrobia</taxon>
        <taxon>Thermomicrobiales</taxon>
        <taxon>environmental samples</taxon>
    </lineage>
</organism>
<dbReference type="NCBIfam" id="TIGR01090">
    <property type="entry name" value="apt"/>
    <property type="match status" value="1"/>
</dbReference>
<feature type="region of interest" description="Disordered" evidence="12">
    <location>
        <begin position="1"/>
        <end position="35"/>
    </location>
</feature>
<dbReference type="EMBL" id="CADCWE010000269">
    <property type="protein sequence ID" value="CAA9566167.1"/>
    <property type="molecule type" value="Genomic_DNA"/>
</dbReference>
<dbReference type="InterPro" id="IPR029057">
    <property type="entry name" value="PRTase-like"/>
</dbReference>
<dbReference type="Gene3D" id="3.40.50.2020">
    <property type="match status" value="1"/>
</dbReference>
<comment type="function">
    <text evidence="2 11">Catalyzes a salvage reaction resulting in the formation of AMP, that is energically less costly than de novo synthesis.</text>
</comment>
<evidence type="ECO:0000256" key="9">
    <source>
        <dbReference type="ARBA" id="ARBA00022679"/>
    </source>
</evidence>
<dbReference type="GO" id="GO:0044209">
    <property type="term" value="P:AMP salvage"/>
    <property type="evidence" value="ECO:0007669"/>
    <property type="project" value="UniProtKB-UniRule"/>
</dbReference>
<comment type="pathway">
    <text evidence="4 11">Purine metabolism; AMP biosynthesis via salvage pathway; AMP from adenine: step 1/1.</text>
</comment>
<sequence length="213" mass="22164">MGRLATDGAVTSGFRRPTSPYNAPGAAPARRLAHPEGPLVDGVDVEALRARVRDIPDFPQPGILFRDITPLLADQSAFRAAVDLMAAPYAGIATVVAIESRGFILGAPIAYALRAGLVPVRKAGRLPAATERANYALEYGTNTLEIHADAIAPGVRVLIVDDLLATGGTVRAAADLVERLGAEVAGIVVLAELAALNGRAALPGHHVRSLIVY</sequence>
<gene>
    <name evidence="11" type="primary">apt</name>
    <name evidence="14" type="ORF">AVDCRST_MAG73-4194</name>
</gene>
<dbReference type="GO" id="GO:0002055">
    <property type="term" value="F:adenine binding"/>
    <property type="evidence" value="ECO:0007669"/>
    <property type="project" value="TreeGrafter"/>
</dbReference>
<evidence type="ECO:0000256" key="8">
    <source>
        <dbReference type="ARBA" id="ARBA00022676"/>
    </source>
</evidence>
<evidence type="ECO:0000256" key="2">
    <source>
        <dbReference type="ARBA" id="ARBA00003968"/>
    </source>
</evidence>
<comment type="catalytic activity">
    <reaction evidence="1 11">
        <text>AMP + diphosphate = 5-phospho-alpha-D-ribose 1-diphosphate + adenine</text>
        <dbReference type="Rhea" id="RHEA:16609"/>
        <dbReference type="ChEBI" id="CHEBI:16708"/>
        <dbReference type="ChEBI" id="CHEBI:33019"/>
        <dbReference type="ChEBI" id="CHEBI:58017"/>
        <dbReference type="ChEBI" id="CHEBI:456215"/>
        <dbReference type="EC" id="2.4.2.7"/>
    </reaction>
</comment>
<evidence type="ECO:0000256" key="6">
    <source>
        <dbReference type="ARBA" id="ARBA00011893"/>
    </source>
</evidence>
<dbReference type="CDD" id="cd06223">
    <property type="entry name" value="PRTases_typeI"/>
    <property type="match status" value="1"/>
</dbReference>
<dbReference type="GO" id="GO:0003999">
    <property type="term" value="F:adenine phosphoribosyltransferase activity"/>
    <property type="evidence" value="ECO:0007669"/>
    <property type="project" value="UniProtKB-UniRule"/>
</dbReference>
<dbReference type="HAMAP" id="MF_00004">
    <property type="entry name" value="Aden_phosphoribosyltr"/>
    <property type="match status" value="1"/>
</dbReference>
<dbReference type="Pfam" id="PF00156">
    <property type="entry name" value="Pribosyltran"/>
    <property type="match status" value="1"/>
</dbReference>
<accession>A0A6J4V0T5</accession>
<dbReference type="GO" id="GO:0005737">
    <property type="term" value="C:cytoplasm"/>
    <property type="evidence" value="ECO:0007669"/>
    <property type="project" value="UniProtKB-SubCell"/>
</dbReference>
<proteinExistence type="inferred from homology"/>
<keyword evidence="7 11" id="KW-0963">Cytoplasm</keyword>